<evidence type="ECO:0000313" key="3">
    <source>
        <dbReference type="Proteomes" id="UP001218218"/>
    </source>
</evidence>
<comment type="caution">
    <text evidence="2">The sequence shown here is derived from an EMBL/GenBank/DDBJ whole genome shotgun (WGS) entry which is preliminary data.</text>
</comment>
<feature type="region of interest" description="Disordered" evidence="1">
    <location>
        <begin position="1"/>
        <end position="20"/>
    </location>
</feature>
<proteinExistence type="predicted"/>
<feature type="compositionally biased region" description="Basic and acidic residues" evidence="1">
    <location>
        <begin position="1"/>
        <end position="18"/>
    </location>
</feature>
<accession>A0AAD7AQA8</accession>
<protein>
    <submittedName>
        <fullName evidence="2">Uncharacterized protein</fullName>
    </submittedName>
</protein>
<dbReference type="AlphaFoldDB" id="A0AAD7AQA8"/>
<name>A0AAD7AQA8_9AGAR</name>
<sequence>MCGESSDLRRQKDVKPRINEPGGRNEMFNFVLGVAAALDVNYQQRIVRARLTGILVPGRRKIDDDKASVAEAHLMKPNYGKILLPAKVQYLRRLKAPTDGIDTVATVPDGSDKDSPSQNLVQATTLQIGVLTKTPPSRSLRIFYATAGPWLGGVRLNLAFVKSMGHPRVHAEWYRTRTSPYPTPTGVRVCSVPLALLCIIEHRGIAPAGPQFRTKYQLGAIKALFTDLNFSSTAGNCRCPAASSEAELHQNLGRFELNTIPDKLERWVPTSWMSPRSKWRRPVRHSCTRGADPRYGAGSENHTPYLSDLYPHTRNRALPYGQTVIGGPVGLTTPITTESIRLRLPPSSCESARFGHDDGVPEYDVSILRVKNFKVNRSKNIGASLDKAY</sequence>
<reference evidence="2" key="1">
    <citation type="submission" date="2023-03" db="EMBL/GenBank/DDBJ databases">
        <title>Massive genome expansion in bonnet fungi (Mycena s.s.) driven by repeated elements and novel gene families across ecological guilds.</title>
        <authorList>
            <consortium name="Lawrence Berkeley National Laboratory"/>
            <person name="Harder C.B."/>
            <person name="Miyauchi S."/>
            <person name="Viragh M."/>
            <person name="Kuo A."/>
            <person name="Thoen E."/>
            <person name="Andreopoulos B."/>
            <person name="Lu D."/>
            <person name="Skrede I."/>
            <person name="Drula E."/>
            <person name="Henrissat B."/>
            <person name="Morin E."/>
            <person name="Kohler A."/>
            <person name="Barry K."/>
            <person name="LaButti K."/>
            <person name="Morin E."/>
            <person name="Salamov A."/>
            <person name="Lipzen A."/>
            <person name="Mereny Z."/>
            <person name="Hegedus B."/>
            <person name="Baldrian P."/>
            <person name="Stursova M."/>
            <person name="Weitz H."/>
            <person name="Taylor A."/>
            <person name="Grigoriev I.V."/>
            <person name="Nagy L.G."/>
            <person name="Martin F."/>
            <person name="Kauserud H."/>
        </authorList>
    </citation>
    <scope>NUCLEOTIDE SEQUENCE</scope>
    <source>
        <strain evidence="2">CBHHK002</strain>
    </source>
</reference>
<gene>
    <name evidence="2" type="ORF">DFH08DRAFT_798779</name>
</gene>
<keyword evidence="3" id="KW-1185">Reference proteome</keyword>
<evidence type="ECO:0000313" key="2">
    <source>
        <dbReference type="EMBL" id="KAJ7364439.1"/>
    </source>
</evidence>
<dbReference type="EMBL" id="JARIHO010000003">
    <property type="protein sequence ID" value="KAJ7364439.1"/>
    <property type="molecule type" value="Genomic_DNA"/>
</dbReference>
<organism evidence="2 3">
    <name type="scientific">Mycena albidolilacea</name>
    <dbReference type="NCBI Taxonomy" id="1033008"/>
    <lineage>
        <taxon>Eukaryota</taxon>
        <taxon>Fungi</taxon>
        <taxon>Dikarya</taxon>
        <taxon>Basidiomycota</taxon>
        <taxon>Agaricomycotina</taxon>
        <taxon>Agaricomycetes</taxon>
        <taxon>Agaricomycetidae</taxon>
        <taxon>Agaricales</taxon>
        <taxon>Marasmiineae</taxon>
        <taxon>Mycenaceae</taxon>
        <taxon>Mycena</taxon>
    </lineage>
</organism>
<dbReference type="Proteomes" id="UP001218218">
    <property type="component" value="Unassembled WGS sequence"/>
</dbReference>
<evidence type="ECO:0000256" key="1">
    <source>
        <dbReference type="SAM" id="MobiDB-lite"/>
    </source>
</evidence>